<evidence type="ECO:0000256" key="3">
    <source>
        <dbReference type="ARBA" id="ARBA00022741"/>
    </source>
</evidence>
<reference evidence="12" key="1">
    <citation type="submission" date="2025-08" db="UniProtKB">
        <authorList>
            <consortium name="RefSeq"/>
        </authorList>
    </citation>
    <scope>IDENTIFICATION</scope>
</reference>
<dbReference type="SUPFAM" id="SSF47895">
    <property type="entry name" value="Transducin (alpha subunit), insertion domain"/>
    <property type="match status" value="1"/>
</dbReference>
<feature type="binding site" evidence="8">
    <location>
        <position position="49"/>
    </location>
    <ligand>
        <name>Mg(2+)</name>
        <dbReference type="ChEBI" id="CHEBI:18420"/>
    </ligand>
</feature>
<organism evidence="11 12">
    <name type="scientific">Galendromus occidentalis</name>
    <name type="common">western predatory mite</name>
    <dbReference type="NCBI Taxonomy" id="34638"/>
    <lineage>
        <taxon>Eukaryota</taxon>
        <taxon>Metazoa</taxon>
        <taxon>Ecdysozoa</taxon>
        <taxon>Arthropoda</taxon>
        <taxon>Chelicerata</taxon>
        <taxon>Arachnida</taxon>
        <taxon>Acari</taxon>
        <taxon>Parasitiformes</taxon>
        <taxon>Mesostigmata</taxon>
        <taxon>Gamasina</taxon>
        <taxon>Phytoseioidea</taxon>
        <taxon>Phytoseiidae</taxon>
        <taxon>Typhlodrominae</taxon>
        <taxon>Galendromus</taxon>
    </lineage>
</organism>
<dbReference type="GO" id="GO:0046872">
    <property type="term" value="F:metal ion binding"/>
    <property type="evidence" value="ECO:0007669"/>
    <property type="project" value="UniProtKB-UniRule"/>
</dbReference>
<evidence type="ECO:0000256" key="8">
    <source>
        <dbReference type="PIRSR" id="PIRSR601019-2"/>
    </source>
</evidence>
<dbReference type="Gene3D" id="1.10.400.10">
    <property type="entry name" value="GI Alpha 1, domain 2-like"/>
    <property type="match status" value="1"/>
</dbReference>
<dbReference type="SMART" id="SM00275">
    <property type="entry name" value="G_alpha"/>
    <property type="match status" value="1"/>
</dbReference>
<keyword evidence="11" id="KW-1185">Reference proteome</keyword>
<dbReference type="PRINTS" id="PR00318">
    <property type="entry name" value="GPROTEINA"/>
</dbReference>
<feature type="binding site" evidence="7">
    <location>
        <position position="320"/>
    </location>
    <ligand>
        <name>GTP</name>
        <dbReference type="ChEBI" id="CHEBI:37565"/>
    </ligand>
</feature>
<feature type="region of interest" description="Disordered" evidence="10">
    <location>
        <begin position="405"/>
        <end position="436"/>
    </location>
</feature>
<keyword evidence="3 7" id="KW-0547">Nucleotide-binding</keyword>
<feature type="binding site" evidence="8">
    <location>
        <position position="182"/>
    </location>
    <ligand>
        <name>Mg(2+)</name>
        <dbReference type="ChEBI" id="CHEBI:18420"/>
    </ligand>
</feature>
<dbReference type="Gene3D" id="3.40.50.300">
    <property type="entry name" value="P-loop containing nucleotide triphosphate hydrolases"/>
    <property type="match status" value="1"/>
</dbReference>
<evidence type="ECO:0000256" key="6">
    <source>
        <dbReference type="ARBA" id="ARBA00023224"/>
    </source>
</evidence>
<dbReference type="GO" id="GO:0007188">
    <property type="term" value="P:adenylate cyclase-modulating G protein-coupled receptor signaling pathway"/>
    <property type="evidence" value="ECO:0007669"/>
    <property type="project" value="TreeGrafter"/>
</dbReference>
<dbReference type="PROSITE" id="PS51882">
    <property type="entry name" value="G_ALPHA"/>
    <property type="match status" value="1"/>
</dbReference>
<name>A0AAJ7SF92_9ACAR</name>
<dbReference type="GO" id="GO:0005525">
    <property type="term" value="F:GTP binding"/>
    <property type="evidence" value="ECO:0007669"/>
    <property type="project" value="UniProtKB-UniRule"/>
</dbReference>
<evidence type="ECO:0000256" key="1">
    <source>
        <dbReference type="ARBA" id="ARBA00007976"/>
    </source>
</evidence>
<dbReference type="InterPro" id="IPR001019">
    <property type="entry name" value="Gprotein_alpha_su"/>
</dbReference>
<evidence type="ECO:0000256" key="2">
    <source>
        <dbReference type="ARBA" id="ARBA00022723"/>
    </source>
</evidence>
<keyword evidence="6 9" id="KW-0807">Transducer</keyword>
<keyword evidence="5 7" id="KW-0342">GTP-binding</keyword>
<dbReference type="PRINTS" id="PR00442">
    <property type="entry name" value="GPROTEINAQ"/>
</dbReference>
<comment type="subunit">
    <text evidence="9">G proteins are composed of 3 units; alpha, beta and gamma. The alpha chain contains the guanine nucleotide binding site.</text>
</comment>
<evidence type="ECO:0000256" key="5">
    <source>
        <dbReference type="ARBA" id="ARBA00023134"/>
    </source>
</evidence>
<dbReference type="FunFam" id="3.40.50.300:FF:000692">
    <property type="entry name" value="Guanine nucleotide-binding protein subunit alpha"/>
    <property type="match status" value="1"/>
</dbReference>
<dbReference type="Pfam" id="PF00503">
    <property type="entry name" value="G-alpha"/>
    <property type="match status" value="1"/>
</dbReference>
<dbReference type="Proteomes" id="UP000694867">
    <property type="component" value="Unplaced"/>
</dbReference>
<comment type="function">
    <text evidence="9">Guanine nucleotide-binding proteins (G proteins) are involved as modulators or transducers in various transmembrane signaling systems.</text>
</comment>
<dbReference type="SUPFAM" id="SSF52540">
    <property type="entry name" value="P-loop containing nucleoside triphosphate hydrolases"/>
    <property type="match status" value="1"/>
</dbReference>
<gene>
    <name evidence="12" type="primary">LOC100898892</name>
</gene>
<dbReference type="GeneID" id="100898892"/>
<feature type="compositionally biased region" description="Low complexity" evidence="10">
    <location>
        <begin position="480"/>
        <end position="498"/>
    </location>
</feature>
<dbReference type="KEGG" id="goe:100898892"/>
<dbReference type="CDD" id="cd00066">
    <property type="entry name" value="G-alpha"/>
    <property type="match status" value="1"/>
</dbReference>
<dbReference type="GO" id="GO:0005834">
    <property type="term" value="C:heterotrimeric G-protein complex"/>
    <property type="evidence" value="ECO:0007669"/>
    <property type="project" value="UniProtKB-UniRule"/>
</dbReference>
<comment type="similarity">
    <text evidence="1 9">Belongs to the G-alpha family. G(q) subfamily.</text>
</comment>
<dbReference type="PANTHER" id="PTHR10218">
    <property type="entry name" value="GTP-BINDING PROTEIN ALPHA SUBUNIT"/>
    <property type="match status" value="1"/>
</dbReference>
<dbReference type="RefSeq" id="XP_028967000.1">
    <property type="nucleotide sequence ID" value="XM_029111167.1"/>
</dbReference>
<proteinExistence type="inferred from homology"/>
<feature type="binding site" evidence="7">
    <location>
        <begin position="202"/>
        <end position="206"/>
    </location>
    <ligand>
        <name>GTP</name>
        <dbReference type="ChEBI" id="CHEBI:37565"/>
    </ligand>
</feature>
<evidence type="ECO:0000313" key="11">
    <source>
        <dbReference type="Proteomes" id="UP000694867"/>
    </source>
</evidence>
<evidence type="ECO:0000256" key="4">
    <source>
        <dbReference type="ARBA" id="ARBA00022842"/>
    </source>
</evidence>
<dbReference type="GO" id="GO:0001664">
    <property type="term" value="F:G protein-coupled receptor binding"/>
    <property type="evidence" value="ECO:0007669"/>
    <property type="project" value="UniProtKB-UniRule"/>
</dbReference>
<dbReference type="GO" id="GO:0031683">
    <property type="term" value="F:G-protein beta/gamma-subunit complex binding"/>
    <property type="evidence" value="ECO:0007669"/>
    <property type="project" value="UniProtKB-UniRule"/>
</dbReference>
<dbReference type="InterPro" id="IPR000654">
    <property type="entry name" value="Gprotein_alpha_Q"/>
</dbReference>
<feature type="region of interest" description="Disordered" evidence="10">
    <location>
        <begin position="480"/>
        <end position="525"/>
    </location>
</feature>
<dbReference type="GO" id="GO:0003924">
    <property type="term" value="F:GTPase activity"/>
    <property type="evidence" value="ECO:0007669"/>
    <property type="project" value="UniProtKB-UniRule"/>
</dbReference>
<keyword evidence="2 8" id="KW-0479">Metal-binding</keyword>
<dbReference type="InterPro" id="IPR027417">
    <property type="entry name" value="P-loop_NTPase"/>
</dbReference>
<evidence type="ECO:0000256" key="10">
    <source>
        <dbReference type="SAM" id="MobiDB-lite"/>
    </source>
</evidence>
<accession>A0AAJ7SF92</accession>
<protein>
    <recommendedName>
        <fullName evidence="9">Guanine nucleotide-binding protein subunit alpha</fullName>
    </recommendedName>
</protein>
<evidence type="ECO:0000256" key="7">
    <source>
        <dbReference type="PIRSR" id="PIRSR601019-1"/>
    </source>
</evidence>
<dbReference type="GO" id="GO:0005737">
    <property type="term" value="C:cytoplasm"/>
    <property type="evidence" value="ECO:0007669"/>
    <property type="project" value="TreeGrafter"/>
</dbReference>
<dbReference type="AlphaFoldDB" id="A0AAJ7SF92"/>
<sequence length="525" mass="57250">MEIMCCLSEEAKLQRKVNDEIEKQLSRDRTEHSRETKFLLLGPQDVGKTTFMKQLRIINSVGYEEDLCAHICAVFQELVHAMQKMIHAMDSLRIKYTNSMSAEWATIVTSVRIQEITTALPCNLAEALRRLWEDEGIQECYTRKIESGLEEATDHFLSNINRITLPGYVPSMEDYLYIKTPSKGINEYTITIDNEFPSRIVDVGEQKSEAKKWIHCFEDVSGVIFMVSLSDFESQEKMIEAQRLFKLIVTSNWFTESHILLLLNKKDVFEQRVGRGRSFGQIYPEFKGPANDPRCAREYMREIFARIDPSRPVYYFFTCATDTDDIKYVIPTLREIASVKTGARSREPSDAAASTAAMAAVAAAVNGVGTAAAVGAIPAPATAPTIALTEAPVLDLPKAPAPLPIGAPAPAGTLAPGGAPARTPTSDSAPARIPARARTSIPSRILAEARVKVRGKARAKSITGATAEASDDAAVRVPAISPASAPAPDTPSTSASAPVSPPPPVATTLIIPTLPEPEPRTGFHD</sequence>
<feature type="compositionally biased region" description="Low complexity" evidence="10">
    <location>
        <begin position="408"/>
        <end position="425"/>
    </location>
</feature>
<evidence type="ECO:0000313" key="12">
    <source>
        <dbReference type="RefSeq" id="XP_028967000.1"/>
    </source>
</evidence>
<feature type="binding site" evidence="7">
    <location>
        <begin position="264"/>
        <end position="267"/>
    </location>
    <ligand>
        <name>GTP</name>
        <dbReference type="ChEBI" id="CHEBI:37565"/>
    </ligand>
</feature>
<keyword evidence="4 8" id="KW-0460">Magnesium</keyword>
<dbReference type="InterPro" id="IPR011025">
    <property type="entry name" value="GproteinA_insert"/>
</dbReference>
<evidence type="ECO:0000256" key="9">
    <source>
        <dbReference type="RuleBase" id="RU369122"/>
    </source>
</evidence>
<dbReference type="PANTHER" id="PTHR10218:SF243">
    <property type="entry name" value="GUANINE NUCLEOTIDE-BINDING PROTEIN ALPHA-7 SUBUNIT"/>
    <property type="match status" value="1"/>
</dbReference>